<organism evidence="1 2">
    <name type="scientific">Oculimacula yallundae</name>
    <dbReference type="NCBI Taxonomy" id="86028"/>
    <lineage>
        <taxon>Eukaryota</taxon>
        <taxon>Fungi</taxon>
        <taxon>Dikarya</taxon>
        <taxon>Ascomycota</taxon>
        <taxon>Pezizomycotina</taxon>
        <taxon>Leotiomycetes</taxon>
        <taxon>Helotiales</taxon>
        <taxon>Ploettnerulaceae</taxon>
        <taxon>Oculimacula</taxon>
    </lineage>
</organism>
<sequence length="87" mass="9841">MLRPPVPITIILFPRETFVPSYPDPHIFILQHAVSLPSLVCLNVVASTDCLVSRRMLYSIWRAVDCILERSKWLAILPLRASVADPT</sequence>
<comment type="caution">
    <text evidence="1">The sequence shown here is derived from an EMBL/GenBank/DDBJ whole genome shotgun (WGS) entry which is preliminary data.</text>
</comment>
<dbReference type="Proteomes" id="UP001595075">
    <property type="component" value="Unassembled WGS sequence"/>
</dbReference>
<evidence type="ECO:0000313" key="2">
    <source>
        <dbReference type="Proteomes" id="UP001595075"/>
    </source>
</evidence>
<accession>A0ABR4CKA4</accession>
<reference evidence="1 2" key="1">
    <citation type="journal article" date="2024" name="Commun. Biol.">
        <title>Comparative genomic analysis of thermophilic fungi reveals convergent evolutionary adaptations and gene losses.</title>
        <authorList>
            <person name="Steindorff A.S."/>
            <person name="Aguilar-Pontes M.V."/>
            <person name="Robinson A.J."/>
            <person name="Andreopoulos B."/>
            <person name="LaButti K."/>
            <person name="Kuo A."/>
            <person name="Mondo S."/>
            <person name="Riley R."/>
            <person name="Otillar R."/>
            <person name="Haridas S."/>
            <person name="Lipzen A."/>
            <person name="Grimwood J."/>
            <person name="Schmutz J."/>
            <person name="Clum A."/>
            <person name="Reid I.D."/>
            <person name="Moisan M.C."/>
            <person name="Butler G."/>
            <person name="Nguyen T.T.M."/>
            <person name="Dewar K."/>
            <person name="Conant G."/>
            <person name="Drula E."/>
            <person name="Henrissat B."/>
            <person name="Hansel C."/>
            <person name="Singer S."/>
            <person name="Hutchinson M.I."/>
            <person name="de Vries R.P."/>
            <person name="Natvig D.O."/>
            <person name="Powell A.J."/>
            <person name="Tsang A."/>
            <person name="Grigoriev I.V."/>
        </authorList>
    </citation>
    <scope>NUCLEOTIDE SEQUENCE [LARGE SCALE GENOMIC DNA]</scope>
    <source>
        <strain evidence="1 2">CBS 494.80</strain>
    </source>
</reference>
<name>A0ABR4CKA4_9HELO</name>
<dbReference type="EMBL" id="JAZHXI010000006">
    <property type="protein sequence ID" value="KAL2070167.1"/>
    <property type="molecule type" value="Genomic_DNA"/>
</dbReference>
<keyword evidence="2" id="KW-1185">Reference proteome</keyword>
<gene>
    <name evidence="1" type="ORF">VTL71DRAFT_13193</name>
</gene>
<proteinExistence type="predicted"/>
<protein>
    <submittedName>
        <fullName evidence="1">Uncharacterized protein</fullName>
    </submittedName>
</protein>
<evidence type="ECO:0000313" key="1">
    <source>
        <dbReference type="EMBL" id="KAL2070167.1"/>
    </source>
</evidence>